<name>A0A382R360_9ZZZZ</name>
<dbReference type="AlphaFoldDB" id="A0A382R360"/>
<dbReference type="EMBL" id="UINC01118452">
    <property type="protein sequence ID" value="SVC91582.1"/>
    <property type="molecule type" value="Genomic_DNA"/>
</dbReference>
<accession>A0A382R360</accession>
<protein>
    <submittedName>
        <fullName evidence="1">Uncharacterized protein</fullName>
    </submittedName>
</protein>
<organism evidence="1">
    <name type="scientific">marine metagenome</name>
    <dbReference type="NCBI Taxonomy" id="408172"/>
    <lineage>
        <taxon>unclassified sequences</taxon>
        <taxon>metagenomes</taxon>
        <taxon>ecological metagenomes</taxon>
    </lineage>
</organism>
<gene>
    <name evidence="1" type="ORF">METZ01_LOCUS344436</name>
</gene>
<sequence>MSSAVFSSRFTVIKLIPKNLDGLNSVTSSTYWLMIFS</sequence>
<proteinExistence type="predicted"/>
<evidence type="ECO:0000313" key="1">
    <source>
        <dbReference type="EMBL" id="SVC91582.1"/>
    </source>
</evidence>
<feature type="non-terminal residue" evidence="1">
    <location>
        <position position="37"/>
    </location>
</feature>
<reference evidence="1" key="1">
    <citation type="submission" date="2018-05" db="EMBL/GenBank/DDBJ databases">
        <authorList>
            <person name="Lanie J.A."/>
            <person name="Ng W.-L."/>
            <person name="Kazmierczak K.M."/>
            <person name="Andrzejewski T.M."/>
            <person name="Davidsen T.M."/>
            <person name="Wayne K.J."/>
            <person name="Tettelin H."/>
            <person name="Glass J.I."/>
            <person name="Rusch D."/>
            <person name="Podicherti R."/>
            <person name="Tsui H.-C.T."/>
            <person name="Winkler M.E."/>
        </authorList>
    </citation>
    <scope>NUCLEOTIDE SEQUENCE</scope>
</reference>